<evidence type="ECO:0000256" key="2">
    <source>
        <dbReference type="SAM" id="SignalP"/>
    </source>
</evidence>
<dbReference type="SUPFAM" id="SSF56784">
    <property type="entry name" value="HAD-like"/>
    <property type="match status" value="1"/>
</dbReference>
<reference evidence="3" key="1">
    <citation type="submission" date="2021-02" db="EMBL/GenBank/DDBJ databases">
        <authorList>
            <person name="Dougan E. K."/>
            <person name="Rhodes N."/>
            <person name="Thang M."/>
            <person name="Chan C."/>
        </authorList>
    </citation>
    <scope>NUCLEOTIDE SEQUENCE</scope>
</reference>
<feature type="signal peptide" evidence="2">
    <location>
        <begin position="1"/>
        <end position="19"/>
    </location>
</feature>
<proteinExistence type="predicted"/>
<dbReference type="EMBL" id="CAJNNV010005897">
    <property type="protein sequence ID" value="CAE8592812.1"/>
    <property type="molecule type" value="Genomic_DNA"/>
</dbReference>
<feature type="region of interest" description="Disordered" evidence="1">
    <location>
        <begin position="77"/>
        <end position="96"/>
    </location>
</feature>
<dbReference type="Proteomes" id="UP000654075">
    <property type="component" value="Unassembled WGS sequence"/>
</dbReference>
<name>A0A813E288_POLGL</name>
<evidence type="ECO:0000256" key="1">
    <source>
        <dbReference type="SAM" id="MobiDB-lite"/>
    </source>
</evidence>
<gene>
    <name evidence="3" type="ORF">PGLA1383_LOCUS11435</name>
</gene>
<keyword evidence="2" id="KW-0732">Signal</keyword>
<accession>A0A813E288</accession>
<evidence type="ECO:0000313" key="4">
    <source>
        <dbReference type="Proteomes" id="UP000654075"/>
    </source>
</evidence>
<keyword evidence="4" id="KW-1185">Reference proteome</keyword>
<feature type="chain" id="PRO_5032695847" evidence="2">
    <location>
        <begin position="20"/>
        <end position="265"/>
    </location>
</feature>
<evidence type="ECO:0000313" key="3">
    <source>
        <dbReference type="EMBL" id="CAE8592812.1"/>
    </source>
</evidence>
<organism evidence="3 4">
    <name type="scientific">Polarella glacialis</name>
    <name type="common">Dinoflagellate</name>
    <dbReference type="NCBI Taxonomy" id="89957"/>
    <lineage>
        <taxon>Eukaryota</taxon>
        <taxon>Sar</taxon>
        <taxon>Alveolata</taxon>
        <taxon>Dinophyceae</taxon>
        <taxon>Suessiales</taxon>
        <taxon>Suessiaceae</taxon>
        <taxon>Polarella</taxon>
    </lineage>
</organism>
<protein>
    <submittedName>
        <fullName evidence="3">Uncharacterized protein</fullName>
    </submittedName>
</protein>
<comment type="caution">
    <text evidence="3">The sequence shown here is derived from an EMBL/GenBank/DDBJ whole genome shotgun (WGS) entry which is preliminary data.</text>
</comment>
<dbReference type="AlphaFoldDB" id="A0A813E288"/>
<dbReference type="InterPro" id="IPR036412">
    <property type="entry name" value="HAD-like_sf"/>
</dbReference>
<sequence>MLNAMVAIATLSFLGGSDSKDMFEKTRSLRGTVEIPGNSVLLNSTMNHSGNFSESLRVGTLPLEDLVKQDQLQQQKQKKKKIIDKRQQQEQQNRSTATGAGNRCLCIFDVDRTLTGKQEDTTRCPQNKVTHSIDPAYHGGHRHLTLSQLGQNLESTFCKACILAIISAESTHRLVVEALLHGGPTVHGCDGLCKVKKATKLASELGVAHRRVFFFDDKASNVMHFKGSGMNAHQVSCGSRGDGGHGHCGGKTSEVTQASGVGTCP</sequence>